<dbReference type="Pfam" id="PF10098">
    <property type="entry name" value="DUF2336"/>
    <property type="match status" value="1"/>
</dbReference>
<sequence>MFLVAEHFRTAMTVIASPDLIAKLDHVLKAGSPDLRTRMLQEVAGLFLEDAHRLSEHHVEVFDDILIRLSESVELRTLTTLSRSLADLHLVPRELARRLANHDDADVAAPMLRACECIPETDLIDIAWMRAEGHLSAIAGRKAVSQELTDILLMRGDSSVLRVLAGNPGADMTSAGLAMMVDAAERDEVIAGALVSRKDLSHRVLADLVMRSAPRQQARLLKIAGPDIQDVIRAASAARASANPPATIDHAEARATVAAKPFQAV</sequence>
<keyword evidence="2" id="KW-1185">Reference proteome</keyword>
<proteinExistence type="predicted"/>
<gene>
    <name evidence="1" type="ORF">FBZ93_101331</name>
</gene>
<protein>
    <submittedName>
        <fullName evidence="1">Uncharacterized protein DUF2336</fullName>
    </submittedName>
</protein>
<accession>A0A560MI43</accession>
<comment type="caution">
    <text evidence="1">The sequence shown here is derived from an EMBL/GenBank/DDBJ whole genome shotgun (WGS) entry which is preliminary data.</text>
</comment>
<name>A0A560MI43_9BRAD</name>
<evidence type="ECO:0000313" key="2">
    <source>
        <dbReference type="Proteomes" id="UP000321304"/>
    </source>
</evidence>
<dbReference type="AlphaFoldDB" id="A0A560MI43"/>
<dbReference type="InterPro" id="IPR019285">
    <property type="entry name" value="DUF2336"/>
</dbReference>
<reference evidence="1 2" key="1">
    <citation type="submission" date="2019-06" db="EMBL/GenBank/DDBJ databases">
        <title>Genomic Encyclopedia of Type Strains, Phase IV (KMG-V): Genome sequencing to study the core and pangenomes of soil and plant-associated prokaryotes.</title>
        <authorList>
            <person name="Whitman W."/>
        </authorList>
    </citation>
    <scope>NUCLEOTIDE SEQUENCE [LARGE SCALE GENOMIC DNA]</scope>
    <source>
        <strain evidence="1 2">BR 10355</strain>
    </source>
</reference>
<dbReference type="Proteomes" id="UP000321304">
    <property type="component" value="Unassembled WGS sequence"/>
</dbReference>
<organism evidence="1 2">
    <name type="scientific">Bradyrhizobium macuxiense</name>
    <dbReference type="NCBI Taxonomy" id="1755647"/>
    <lineage>
        <taxon>Bacteria</taxon>
        <taxon>Pseudomonadati</taxon>
        <taxon>Pseudomonadota</taxon>
        <taxon>Alphaproteobacteria</taxon>
        <taxon>Hyphomicrobiales</taxon>
        <taxon>Nitrobacteraceae</taxon>
        <taxon>Bradyrhizobium</taxon>
    </lineage>
</organism>
<dbReference type="EMBL" id="VITY01000001">
    <property type="protein sequence ID" value="TWC07040.1"/>
    <property type="molecule type" value="Genomic_DNA"/>
</dbReference>
<evidence type="ECO:0000313" key="1">
    <source>
        <dbReference type="EMBL" id="TWC07040.1"/>
    </source>
</evidence>